<dbReference type="GO" id="GO:0005886">
    <property type="term" value="C:plasma membrane"/>
    <property type="evidence" value="ECO:0007669"/>
    <property type="project" value="UniProtKB-SubCell"/>
</dbReference>
<evidence type="ECO:0000313" key="8">
    <source>
        <dbReference type="EMBL" id="ACT60567.1"/>
    </source>
</evidence>
<evidence type="ECO:0000256" key="3">
    <source>
        <dbReference type="ARBA" id="ARBA00022692"/>
    </source>
</evidence>
<feature type="transmembrane region" description="Helical" evidence="6">
    <location>
        <begin position="21"/>
        <end position="41"/>
    </location>
</feature>
<dbReference type="STRING" id="582402.Hbal_2896"/>
<feature type="transmembrane region" description="Helical" evidence="6">
    <location>
        <begin position="250"/>
        <end position="275"/>
    </location>
</feature>
<dbReference type="eggNOG" id="COG0842">
    <property type="taxonomic scope" value="Bacteria"/>
</dbReference>
<evidence type="ECO:0000256" key="4">
    <source>
        <dbReference type="ARBA" id="ARBA00022989"/>
    </source>
</evidence>
<dbReference type="KEGG" id="hba:Hbal_2896"/>
<dbReference type="InterPro" id="IPR051449">
    <property type="entry name" value="ABC-2_transporter_component"/>
</dbReference>
<feature type="transmembrane region" description="Helical" evidence="6">
    <location>
        <begin position="204"/>
        <end position="224"/>
    </location>
</feature>
<evidence type="ECO:0000256" key="1">
    <source>
        <dbReference type="ARBA" id="ARBA00004651"/>
    </source>
</evidence>
<feature type="transmembrane region" description="Helical" evidence="6">
    <location>
        <begin position="287"/>
        <end position="310"/>
    </location>
</feature>
<keyword evidence="9" id="KW-1185">Reference proteome</keyword>
<evidence type="ECO:0000259" key="7">
    <source>
        <dbReference type="Pfam" id="PF12698"/>
    </source>
</evidence>
<dbReference type="Gene3D" id="3.40.1710.10">
    <property type="entry name" value="abc type-2 transporter like domain"/>
    <property type="match status" value="1"/>
</dbReference>
<dbReference type="PANTHER" id="PTHR30294:SF38">
    <property type="entry name" value="TRANSPORT PERMEASE PROTEIN"/>
    <property type="match status" value="1"/>
</dbReference>
<name>C6XR36_HIRBI</name>
<feature type="transmembrane region" description="Helical" evidence="6">
    <location>
        <begin position="322"/>
        <end position="341"/>
    </location>
</feature>
<proteinExistence type="predicted"/>
<keyword evidence="2" id="KW-1003">Cell membrane</keyword>
<dbReference type="InterPro" id="IPR013525">
    <property type="entry name" value="ABC2_TM"/>
</dbReference>
<evidence type="ECO:0000256" key="6">
    <source>
        <dbReference type="SAM" id="Phobius"/>
    </source>
</evidence>
<keyword evidence="4 6" id="KW-1133">Transmembrane helix</keyword>
<dbReference type="Pfam" id="PF12698">
    <property type="entry name" value="ABC2_membrane_3"/>
    <property type="match status" value="1"/>
</dbReference>
<keyword evidence="3 6" id="KW-0812">Transmembrane</keyword>
<comment type="subcellular location">
    <subcellularLocation>
        <location evidence="1">Cell membrane</location>
        <topology evidence="1">Multi-pass membrane protein</topology>
    </subcellularLocation>
</comment>
<dbReference type="GO" id="GO:0140359">
    <property type="term" value="F:ABC-type transporter activity"/>
    <property type="evidence" value="ECO:0007669"/>
    <property type="project" value="InterPro"/>
</dbReference>
<feature type="domain" description="ABC-2 type transporter transmembrane" evidence="7">
    <location>
        <begin position="25"/>
        <end position="394"/>
    </location>
</feature>
<dbReference type="PANTHER" id="PTHR30294">
    <property type="entry name" value="MEMBRANE COMPONENT OF ABC TRANSPORTER YHHJ-RELATED"/>
    <property type="match status" value="1"/>
</dbReference>
<reference evidence="9" key="1">
    <citation type="journal article" date="2011" name="J. Bacteriol.">
        <title>Genome sequences of eight morphologically diverse alphaproteobacteria.</title>
        <authorList>
            <consortium name="US DOE Joint Genome Institute"/>
            <person name="Brown P.J."/>
            <person name="Kysela D.T."/>
            <person name="Buechlein A."/>
            <person name="Hemmerich C."/>
            <person name="Brun Y.V."/>
        </authorList>
    </citation>
    <scope>NUCLEOTIDE SEQUENCE [LARGE SCALE GENOMIC DNA]</scope>
    <source>
        <strain evidence="9">ATCC 49814 / DSM 5838 / IFAM 1418</strain>
    </source>
</reference>
<evidence type="ECO:0000256" key="2">
    <source>
        <dbReference type="ARBA" id="ARBA00022475"/>
    </source>
</evidence>
<dbReference type="EMBL" id="CP001678">
    <property type="protein sequence ID" value="ACT60567.1"/>
    <property type="molecule type" value="Genomic_DNA"/>
</dbReference>
<dbReference type="RefSeq" id="WP_015828717.1">
    <property type="nucleotide sequence ID" value="NC_012982.1"/>
</dbReference>
<feature type="transmembrane region" description="Helical" evidence="6">
    <location>
        <begin position="377"/>
        <end position="395"/>
    </location>
</feature>
<keyword evidence="5 6" id="KW-0472">Membrane</keyword>
<dbReference type="AlphaFoldDB" id="C6XR36"/>
<gene>
    <name evidence="8" type="ordered locus">Hbal_2896</name>
</gene>
<dbReference type="Proteomes" id="UP000002745">
    <property type="component" value="Chromosome"/>
</dbReference>
<dbReference type="HOGENOM" id="CLU_039483_0_1_5"/>
<evidence type="ECO:0000313" key="9">
    <source>
        <dbReference type="Proteomes" id="UP000002745"/>
    </source>
</evidence>
<accession>C6XR36</accession>
<organism evidence="8 9">
    <name type="scientific">Hirschia baltica (strain ATCC 49814 / DSM 5838 / IFAM 1418)</name>
    <dbReference type="NCBI Taxonomy" id="582402"/>
    <lineage>
        <taxon>Bacteria</taxon>
        <taxon>Pseudomonadati</taxon>
        <taxon>Pseudomonadota</taxon>
        <taxon>Alphaproteobacteria</taxon>
        <taxon>Hyphomonadales</taxon>
        <taxon>Hyphomonadaceae</taxon>
        <taxon>Hirschia</taxon>
    </lineage>
</organism>
<evidence type="ECO:0000256" key="5">
    <source>
        <dbReference type="ARBA" id="ARBA00023136"/>
    </source>
</evidence>
<sequence length="401" mass="43384">MIKPLSAAITKEFTLLSRDKHGLGLLFILPIVFILIMSLALQGSFESRGGKGIDVEILDADQSDASKALIARLNANDAFNVETRATEHAPAELGQLLANKDLGFIVSIPTGFDEYLLEVRDEQKTIDIAVSSKSDRRTSLIFTASVKEAIGRIKTEAMISGMMDEADTLGIDEISASDLEAPVNVSYAYSGATDKPPTAVQQNVPAWLVFSIFFVAIPFSNTFIKERDLGMQRRLRTTHLGPLSQFASKLIPYFIVNQLQVVLMLAVGVFLVPLFGGESLIIQGHPLALAALSASISFAALGMALFIAVISKTTEQATMMSGLGNILLAAAGGVMIPKFVMPEKMQIFASLSPMSWGLDGFLELFLQNGDVMSISSFLIKLIGFGCIMLILSWLVQSRQRA</sequence>
<protein>
    <submittedName>
        <fullName evidence="8">ABC-2 type transporter</fullName>
    </submittedName>
</protein>